<dbReference type="Proteomes" id="UP000758155">
    <property type="component" value="Unassembled WGS sequence"/>
</dbReference>
<keyword evidence="4 7" id="KW-1133">Transmembrane helix</keyword>
<feature type="transmembrane region" description="Helical" evidence="7">
    <location>
        <begin position="589"/>
        <end position="611"/>
    </location>
</feature>
<dbReference type="AlphaFoldDB" id="A0A9P4WUY4"/>
<organism evidence="9 10">
    <name type="scientific">Didymella heteroderae</name>
    <dbReference type="NCBI Taxonomy" id="1769908"/>
    <lineage>
        <taxon>Eukaryota</taxon>
        <taxon>Fungi</taxon>
        <taxon>Dikarya</taxon>
        <taxon>Ascomycota</taxon>
        <taxon>Pezizomycotina</taxon>
        <taxon>Dothideomycetes</taxon>
        <taxon>Pleosporomycetidae</taxon>
        <taxon>Pleosporales</taxon>
        <taxon>Pleosporineae</taxon>
        <taxon>Didymellaceae</taxon>
        <taxon>Didymella</taxon>
    </lineage>
</organism>
<dbReference type="PANTHER" id="PTHR23501">
    <property type="entry name" value="MAJOR FACILITATOR SUPERFAMILY"/>
    <property type="match status" value="1"/>
</dbReference>
<comment type="subcellular location">
    <subcellularLocation>
        <location evidence="1">Membrane</location>
        <topology evidence="1">Multi-pass membrane protein</topology>
    </subcellularLocation>
</comment>
<keyword evidence="3 7" id="KW-0812">Transmembrane</keyword>
<dbReference type="EMBL" id="SWKV01000011">
    <property type="protein sequence ID" value="KAF3043634.1"/>
    <property type="molecule type" value="Genomic_DNA"/>
</dbReference>
<comment type="caution">
    <text evidence="9">The sequence shown here is derived from an EMBL/GenBank/DDBJ whole genome shotgun (WGS) entry which is preliminary data.</text>
</comment>
<proteinExistence type="inferred from homology"/>
<dbReference type="PROSITE" id="PS50850">
    <property type="entry name" value="MFS"/>
    <property type="match status" value="1"/>
</dbReference>
<feature type="transmembrane region" description="Helical" evidence="7">
    <location>
        <begin position="531"/>
        <end position="551"/>
    </location>
</feature>
<feature type="transmembrane region" description="Helical" evidence="7">
    <location>
        <begin position="662"/>
        <end position="683"/>
    </location>
</feature>
<dbReference type="InterPro" id="IPR011701">
    <property type="entry name" value="MFS"/>
</dbReference>
<evidence type="ECO:0000256" key="5">
    <source>
        <dbReference type="ARBA" id="ARBA00023136"/>
    </source>
</evidence>
<accession>A0A9P4WUY4</accession>
<dbReference type="InterPro" id="IPR036259">
    <property type="entry name" value="MFS_trans_sf"/>
</dbReference>
<keyword evidence="10" id="KW-1185">Reference proteome</keyword>
<feature type="transmembrane region" description="Helical" evidence="7">
    <location>
        <begin position="557"/>
        <end position="577"/>
    </location>
</feature>
<dbReference type="GO" id="GO:0005886">
    <property type="term" value="C:plasma membrane"/>
    <property type="evidence" value="ECO:0007669"/>
    <property type="project" value="TreeGrafter"/>
</dbReference>
<feature type="transmembrane region" description="Helical" evidence="7">
    <location>
        <begin position="798"/>
        <end position="818"/>
    </location>
</feature>
<evidence type="ECO:0000256" key="7">
    <source>
        <dbReference type="SAM" id="Phobius"/>
    </source>
</evidence>
<name>A0A9P4WUY4_9PLEO</name>
<evidence type="ECO:0000256" key="6">
    <source>
        <dbReference type="SAM" id="MobiDB-lite"/>
    </source>
</evidence>
<evidence type="ECO:0000256" key="1">
    <source>
        <dbReference type="ARBA" id="ARBA00004141"/>
    </source>
</evidence>
<dbReference type="OrthoDB" id="10021397at2759"/>
<dbReference type="CDD" id="cd17502">
    <property type="entry name" value="MFS_Azr1_MDR_like"/>
    <property type="match status" value="1"/>
</dbReference>
<feature type="region of interest" description="Disordered" evidence="6">
    <location>
        <begin position="65"/>
        <end position="101"/>
    </location>
</feature>
<gene>
    <name evidence="9" type="ORF">E8E12_002285</name>
</gene>
<evidence type="ECO:0000313" key="10">
    <source>
        <dbReference type="Proteomes" id="UP000758155"/>
    </source>
</evidence>
<keyword evidence="5 7" id="KW-0472">Membrane</keyword>
<dbReference type="InterPro" id="IPR020846">
    <property type="entry name" value="MFS_dom"/>
</dbReference>
<reference evidence="9" key="1">
    <citation type="submission" date="2019-04" db="EMBL/GenBank/DDBJ databases">
        <title>Sequencing of skin fungus with MAO and IRED activity.</title>
        <authorList>
            <person name="Marsaioli A.J."/>
            <person name="Bonatto J.M.C."/>
            <person name="Reis Junior O."/>
        </authorList>
    </citation>
    <scope>NUCLEOTIDE SEQUENCE</scope>
    <source>
        <strain evidence="9">28M1</strain>
    </source>
</reference>
<dbReference type="Gene3D" id="1.20.1250.20">
    <property type="entry name" value="MFS general substrate transporter like domains"/>
    <property type="match status" value="2"/>
</dbReference>
<comment type="similarity">
    <text evidence="2">Belongs to the major facilitator superfamily. TCR/Tet family.</text>
</comment>
<evidence type="ECO:0000256" key="2">
    <source>
        <dbReference type="ARBA" id="ARBA00007520"/>
    </source>
</evidence>
<dbReference type="Pfam" id="PF07690">
    <property type="entry name" value="MFS_1"/>
    <property type="match status" value="1"/>
</dbReference>
<dbReference type="PANTHER" id="PTHR23501:SF193">
    <property type="entry name" value="MULTIDRUG TRANSPORTER, PUTATIVE (AFU_ORTHOLOGUE AFUA_8G00940)-RELATED"/>
    <property type="match status" value="1"/>
</dbReference>
<feature type="transmembrane region" description="Helical" evidence="7">
    <location>
        <begin position="502"/>
        <end position="519"/>
    </location>
</feature>
<evidence type="ECO:0000313" key="9">
    <source>
        <dbReference type="EMBL" id="KAF3043634.1"/>
    </source>
</evidence>
<evidence type="ECO:0000259" key="8">
    <source>
        <dbReference type="PROSITE" id="PS50850"/>
    </source>
</evidence>
<feature type="transmembrane region" description="Helical" evidence="7">
    <location>
        <begin position="689"/>
        <end position="713"/>
    </location>
</feature>
<dbReference type="GO" id="GO:0022857">
    <property type="term" value="F:transmembrane transporter activity"/>
    <property type="evidence" value="ECO:0007669"/>
    <property type="project" value="InterPro"/>
</dbReference>
<feature type="transmembrane region" description="Helical" evidence="7">
    <location>
        <begin position="617"/>
        <end position="641"/>
    </location>
</feature>
<feature type="domain" description="Major facilitator superfamily (MFS) profile" evidence="8">
    <location>
        <begin position="467"/>
        <end position="963"/>
    </location>
</feature>
<protein>
    <recommendedName>
        <fullName evidence="8">Major facilitator superfamily (MFS) profile domain-containing protein</fullName>
    </recommendedName>
</protein>
<feature type="transmembrane region" description="Helical" evidence="7">
    <location>
        <begin position="733"/>
        <end position="753"/>
    </location>
</feature>
<evidence type="ECO:0000256" key="4">
    <source>
        <dbReference type="ARBA" id="ARBA00022989"/>
    </source>
</evidence>
<feature type="compositionally biased region" description="Polar residues" evidence="6">
    <location>
        <begin position="69"/>
        <end position="82"/>
    </location>
</feature>
<feature type="transmembrane region" description="Helical" evidence="7">
    <location>
        <begin position="464"/>
        <end position="490"/>
    </location>
</feature>
<evidence type="ECO:0000256" key="3">
    <source>
        <dbReference type="ARBA" id="ARBA00022692"/>
    </source>
</evidence>
<feature type="transmembrane region" description="Helical" evidence="7">
    <location>
        <begin position="940"/>
        <end position="960"/>
    </location>
</feature>
<dbReference type="SUPFAM" id="SSF103473">
    <property type="entry name" value="MFS general substrate transporter"/>
    <property type="match status" value="1"/>
</dbReference>
<feature type="transmembrane region" description="Helical" evidence="7">
    <location>
        <begin position="773"/>
        <end position="791"/>
    </location>
</feature>
<sequence>MEPADARRGSAPYVRNAGACERCQRLDRDCIPSTTVRTRGTKRNTVSKSSALEEKLDDIVSLLRERNNSQHVRPTETFPTPGSSEQSPSSDSLEEARDQDLTEQELATFRERHLPDFPLVNIPLDYTAVELQRDKPTAALAVKALVTKEAVKQVVLGKKLRELLTQKILIDGERSLPLLTNGGRRAYIACFALSVVISTTMKYDAMRWSSQLESACSILYAHSEAEGDQILVALARLAKVALEAGDIYRQVSDDPDTTIHPAFSIAPLKCSLNQTKETLTPEQLQHSTVIAYLHAAEASIYELALLQPPTLLMRYCDHNLKRIEYLTGLLQTCKACTESFLAFDLSHITAPMMIMFGYSVKLCYCLLTLQMNGWDTTMARMTLDPAVCFERAIQHCENTDAALKLETGEDSIFRQAAETMRATAPQWRVPLAASMTDTPEPKTLEHQITPVDENEQRYLTGIRLVIVLGSVTLVSFLVLLDMSILGTAIPRITTEFNALPDVGWYIGAYNLTAATLQPLSGKLYTNFSNKYTYLTFTFLFELGSVVCGLATSSPTFIVGRVIAGLGAAGNFNGAFSIISSSVPLDKSPLYTGILAGFAQLGMVAGPLIGGLLTEHVSWQWCFYINLPIGGVAAVLFAFIAIPEIVEKERVSLDLIRRVVPELDLFGFALFAPAAVMFLMALQFGSGETYAWNSATIIGLLCGAGVTALIFIAWELKRGDRAMIPGGMLRKRTIWTSCVFGSALMSCSVVASNWLPTYFQAVKGEGPTLSGVHILPTILSALLFVVASGALITRQGYYLPWGVFSGVSTAIGAGLISMWTPSTSAAKWIGHQLVFGVGRGAGMQVPIVAIQNAVAPAQIPVAMAVFIFFQNFSTSIAGVVSNTIFAQTLTESILRYAPSVSPHEALKAGSGASAVRDILPAGHEGELEGLLKAYSIGLRNVFYLLAGLAVAATVVSFSMGWKDVRKKQTSPEKAQASKKGGDV</sequence>